<organism evidence="1 2">
    <name type="scientific">Rhodopirellula islandica</name>
    <dbReference type="NCBI Taxonomy" id="595434"/>
    <lineage>
        <taxon>Bacteria</taxon>
        <taxon>Pseudomonadati</taxon>
        <taxon>Planctomycetota</taxon>
        <taxon>Planctomycetia</taxon>
        <taxon>Pirellulales</taxon>
        <taxon>Pirellulaceae</taxon>
        <taxon>Rhodopirellula</taxon>
    </lineage>
</organism>
<evidence type="ECO:0000313" key="1">
    <source>
        <dbReference type="EMBL" id="KLU05963.1"/>
    </source>
</evidence>
<evidence type="ECO:0000313" key="2">
    <source>
        <dbReference type="Proteomes" id="UP000036367"/>
    </source>
</evidence>
<dbReference type="Proteomes" id="UP000036367">
    <property type="component" value="Unassembled WGS sequence"/>
</dbReference>
<dbReference type="EMBL" id="LECT01000016">
    <property type="protein sequence ID" value="KLU05963.1"/>
    <property type="molecule type" value="Genomic_DNA"/>
</dbReference>
<sequence length="47" mass="5274">METHAVRFTESSVVHNANFSQFVVFSEPRMRHQPPSAHSVAVSTTEC</sequence>
<gene>
    <name evidence="1" type="ORF">RISK_001814</name>
</gene>
<protein>
    <submittedName>
        <fullName evidence="1">Uncharacterized protein</fullName>
    </submittedName>
</protein>
<name>A0A0J1BHJ0_RHOIS</name>
<accession>A0A0J1BHJ0</accession>
<dbReference type="AlphaFoldDB" id="A0A0J1BHJ0"/>
<comment type="caution">
    <text evidence="1">The sequence shown here is derived from an EMBL/GenBank/DDBJ whole genome shotgun (WGS) entry which is preliminary data.</text>
</comment>
<proteinExistence type="predicted"/>
<keyword evidence="2" id="KW-1185">Reference proteome</keyword>
<reference evidence="1" key="1">
    <citation type="submission" date="2015-05" db="EMBL/GenBank/DDBJ databases">
        <title>Permanent draft genome of Rhodopirellula islandicus K833.</title>
        <authorList>
            <person name="Kizina J."/>
            <person name="Richter M."/>
            <person name="Glockner F.O."/>
            <person name="Harder J."/>
        </authorList>
    </citation>
    <scope>NUCLEOTIDE SEQUENCE [LARGE SCALE GENOMIC DNA]</scope>
    <source>
        <strain evidence="1">K833</strain>
    </source>
</reference>